<evidence type="ECO:0000259" key="6">
    <source>
        <dbReference type="PROSITE" id="PS51760"/>
    </source>
</evidence>
<feature type="chain" id="PRO_5021728909" description="GH10 domain-containing protein" evidence="5">
    <location>
        <begin position="20"/>
        <end position="863"/>
    </location>
</feature>
<feature type="domain" description="GH10" evidence="6">
    <location>
        <begin position="509"/>
        <end position="798"/>
    </location>
</feature>
<name>A0A553P4T5_TIGCA</name>
<dbReference type="OMA" id="MWITELD"/>
<dbReference type="PRINTS" id="PR00134">
    <property type="entry name" value="GLHYDRLASE10"/>
</dbReference>
<organism evidence="7 8">
    <name type="scientific">Tigriopus californicus</name>
    <name type="common">Marine copepod</name>
    <dbReference type="NCBI Taxonomy" id="6832"/>
    <lineage>
        <taxon>Eukaryota</taxon>
        <taxon>Metazoa</taxon>
        <taxon>Ecdysozoa</taxon>
        <taxon>Arthropoda</taxon>
        <taxon>Crustacea</taxon>
        <taxon>Multicrustacea</taxon>
        <taxon>Hexanauplia</taxon>
        <taxon>Copepoda</taxon>
        <taxon>Harpacticoida</taxon>
        <taxon>Harpacticidae</taxon>
        <taxon>Tigriopus</taxon>
    </lineage>
</organism>
<comment type="similarity">
    <text evidence="1">Belongs to the glycosyl hydrolase 10 (cellulase F) family.</text>
</comment>
<dbReference type="InterPro" id="IPR017853">
    <property type="entry name" value="GH"/>
</dbReference>
<evidence type="ECO:0000313" key="7">
    <source>
        <dbReference type="EMBL" id="TRY72672.1"/>
    </source>
</evidence>
<keyword evidence="2" id="KW-0378">Hydrolase</keyword>
<dbReference type="EMBL" id="VCGU01000008">
    <property type="protein sequence ID" value="TRY72672.1"/>
    <property type="molecule type" value="Genomic_DNA"/>
</dbReference>
<protein>
    <recommendedName>
        <fullName evidence="6">GH10 domain-containing protein</fullName>
    </recommendedName>
</protein>
<evidence type="ECO:0000256" key="2">
    <source>
        <dbReference type="ARBA" id="ARBA00022801"/>
    </source>
</evidence>
<dbReference type="STRING" id="6832.A0A553P4T5"/>
<dbReference type="InterPro" id="IPR001000">
    <property type="entry name" value="GH10_dom"/>
</dbReference>
<keyword evidence="8" id="KW-1185">Reference proteome</keyword>
<comment type="caution">
    <text evidence="7">The sequence shown here is derived from an EMBL/GenBank/DDBJ whole genome shotgun (WGS) entry which is preliminary data.</text>
</comment>
<dbReference type="Proteomes" id="UP000318571">
    <property type="component" value="Chromosome 7"/>
</dbReference>
<dbReference type="SMART" id="SM00633">
    <property type="entry name" value="Glyco_10"/>
    <property type="match status" value="1"/>
</dbReference>
<keyword evidence="3" id="KW-0119">Carbohydrate metabolism</keyword>
<feature type="domain" description="GH10" evidence="6">
    <location>
        <begin position="79"/>
        <end position="368"/>
    </location>
</feature>
<dbReference type="AlphaFoldDB" id="A0A553P4T5"/>
<dbReference type="PANTHER" id="PTHR31490:SF1">
    <property type="entry name" value="ENDO-1,4-BETA-XYLANASE 1"/>
    <property type="match status" value="1"/>
</dbReference>
<evidence type="ECO:0000256" key="3">
    <source>
        <dbReference type="ARBA" id="ARBA00023277"/>
    </source>
</evidence>
<evidence type="ECO:0000313" key="8">
    <source>
        <dbReference type="Proteomes" id="UP000318571"/>
    </source>
</evidence>
<dbReference type="GO" id="GO:0031176">
    <property type="term" value="F:endo-1,4-beta-xylanase activity"/>
    <property type="evidence" value="ECO:0007669"/>
    <property type="project" value="UniProtKB-ARBA"/>
</dbReference>
<evidence type="ECO:0000256" key="5">
    <source>
        <dbReference type="SAM" id="SignalP"/>
    </source>
</evidence>
<evidence type="ECO:0000256" key="4">
    <source>
        <dbReference type="ARBA" id="ARBA00023326"/>
    </source>
</evidence>
<dbReference type="GO" id="GO:0000272">
    <property type="term" value="P:polysaccharide catabolic process"/>
    <property type="evidence" value="ECO:0007669"/>
    <property type="project" value="UniProtKB-KW"/>
</dbReference>
<dbReference type="InterPro" id="IPR044846">
    <property type="entry name" value="GH10"/>
</dbReference>
<dbReference type="Gene3D" id="3.20.20.80">
    <property type="entry name" value="Glycosidases"/>
    <property type="match status" value="2"/>
</dbReference>
<proteinExistence type="inferred from homology"/>
<keyword evidence="4" id="KW-0624">Polysaccharide degradation</keyword>
<dbReference type="Pfam" id="PF00331">
    <property type="entry name" value="Glyco_hydro_10"/>
    <property type="match status" value="2"/>
</dbReference>
<dbReference type="SUPFAM" id="SSF51445">
    <property type="entry name" value="(Trans)glycosidases"/>
    <property type="match status" value="2"/>
</dbReference>
<accession>A0A553P4T5</accession>
<evidence type="ECO:0000256" key="1">
    <source>
        <dbReference type="ARBA" id="ARBA00007495"/>
    </source>
</evidence>
<sequence>MKQVLSALLFLSVVSLAWSSIFPEGETEEQWNQRIQAKIDKNRKSNVQVKVTLPEHLQGLKNLKLQVNNTKASFPLGTALVADRIAECWNNGDDNAYCSFARDNFNFAVDEYAMKWQSWEPQYNEFNTNGVDNMVNWLEANGFGIRGHCLFWDVDDPRNFPEWVYGLRGAEMSDAIHHRIETAVPHFKGKVAHWDVNNEMLHGNFFAEATDDPDIRVKMFQWLEEHDPQPDRFVNDYDVVLFETDEYINHIRDLLDRGAPISGIGLQSHMGPEQIDLGKAEDTFFRMWNEFHIPLWISEFDWQGSQGEDHAQHASELVNFYNLAMSNEGMGGIMMWGFWDQAHWRPDAAIATGDDVTPNEAGYAYMDLYHNAYRTNDVFSASAKTTNELEFNFRGFRGEYEFTLVNEHGRSVHKFGDTFTVEEDVEIQCDVQQVLSALLFLSVVSLAWSSIFPEGETEEQWNQRIQAKIDKNRKSNVQVKVTLPEHLQGLKNLKLQVNNTKASFPLGTALVADRISECWNNGGDNAYCSFARENFNFAVTENAMKWRLWEPEYDNFNSYGVENMLKWLEAKGWGVRAHCLFWDVDDNLNFPDWVYGLRGQEMIDAIHHRIDTAVPYFKGRVQHWDVNNEMLHGNFFAETTYDPDIRVKMFQWLEQQDSQPSRFVNDYDVVLYETDEYINHIRDLLNKGASINGIGFQSHLGPDQIDLGKAEDAFNKMWNEFHLPMWITEFDWQGSHGGDHAQHASELVNFYNLAMSHEGMGGIMMWGFWDQAHWRPDAAIAYGDDVTPNEAGYAYMDLYQNSYRTNDAFSASMRTANELEFNFRGFRGEYELSLVNEHGRSVHKFDETFTIEEDVEIQCNVEI</sequence>
<feature type="signal peptide" evidence="5">
    <location>
        <begin position="1"/>
        <end position="19"/>
    </location>
</feature>
<reference evidence="7 8" key="1">
    <citation type="journal article" date="2018" name="Nat. Ecol. Evol.">
        <title>Genomic signatures of mitonuclear coevolution across populations of Tigriopus californicus.</title>
        <authorList>
            <person name="Barreto F.S."/>
            <person name="Watson E.T."/>
            <person name="Lima T.G."/>
            <person name="Willett C.S."/>
            <person name="Edmands S."/>
            <person name="Li W."/>
            <person name="Burton R.S."/>
        </authorList>
    </citation>
    <scope>NUCLEOTIDE SEQUENCE [LARGE SCALE GENOMIC DNA]</scope>
    <source>
        <strain evidence="7 8">San Diego</strain>
    </source>
</reference>
<gene>
    <name evidence="7" type="ORF">TCAL_06085</name>
</gene>
<dbReference type="PANTHER" id="PTHR31490">
    <property type="entry name" value="GLYCOSYL HYDROLASE"/>
    <property type="match status" value="1"/>
</dbReference>
<keyword evidence="5" id="KW-0732">Signal</keyword>
<dbReference type="PROSITE" id="PS51760">
    <property type="entry name" value="GH10_2"/>
    <property type="match status" value="2"/>
</dbReference>